<dbReference type="PANTHER" id="PTHR12126:SF11">
    <property type="entry name" value="NADH DEHYDROGENASE [UBIQUINONE] 1 ALPHA SUBCOMPLEX SUBUNIT 9, MITOCHONDRIAL"/>
    <property type="match status" value="1"/>
</dbReference>
<feature type="domain" description="NAD(P)-binding" evidence="1">
    <location>
        <begin position="14"/>
        <end position="143"/>
    </location>
</feature>
<dbReference type="PANTHER" id="PTHR12126">
    <property type="entry name" value="NADH-UBIQUINONE OXIDOREDUCTASE 39 KDA SUBUNIT-RELATED"/>
    <property type="match status" value="1"/>
</dbReference>
<evidence type="ECO:0000313" key="2">
    <source>
        <dbReference type="EMBL" id="MQT13317.1"/>
    </source>
</evidence>
<sequence length="335" mass="35274">MAEALKEQVVTIFGGSGFIGRHVVRALAHRGYRVRPAVRRPDLAGYLQTLGMAGQVLPVQANLRYRWSVDRAVEGASAVVNLVGILAEGGRQSFEAVQAFGARAVAEATRGAGIGTFVHVSAIGADANSPSSYARTKAKGEAAVREVVPEAVIMRPSLVFGPEDGFFNLFGSLARSLPFLPVIGGDTKAQPVFVGDVATAIADAVEAGIRRTAHFSDPSPVKAGTTYELGGPEVKTFHELIALVNEQTGRKRPLIGIPAGLAKLQASVLQLLPNPMLTVDQVKLLQHDNVVSAAAAAEGRTLEGLGIAPTSLAAILPTYLTQYRPHGQYDTRLTA</sequence>
<dbReference type="InterPro" id="IPR016040">
    <property type="entry name" value="NAD(P)-bd_dom"/>
</dbReference>
<dbReference type="FunFam" id="3.40.50.720:FF:000702">
    <property type="entry name" value="NADH dehydrogenase (Ubiquinone)"/>
    <property type="match status" value="1"/>
</dbReference>
<evidence type="ECO:0000313" key="3">
    <source>
        <dbReference type="Proteomes" id="UP000332515"/>
    </source>
</evidence>
<dbReference type="SUPFAM" id="SSF51735">
    <property type="entry name" value="NAD(P)-binding Rossmann-fold domains"/>
    <property type="match status" value="1"/>
</dbReference>
<keyword evidence="3" id="KW-1185">Reference proteome</keyword>
<dbReference type="RefSeq" id="WP_153481609.1">
    <property type="nucleotide sequence ID" value="NZ_VWNA01000001.1"/>
</dbReference>
<evidence type="ECO:0000259" key="1">
    <source>
        <dbReference type="Pfam" id="PF13460"/>
    </source>
</evidence>
<dbReference type="EMBL" id="VWNA01000001">
    <property type="protein sequence ID" value="MQT13317.1"/>
    <property type="molecule type" value="Genomic_DNA"/>
</dbReference>
<protein>
    <submittedName>
        <fullName evidence="2">Complex I NDUFA9 subunit family protein</fullName>
    </submittedName>
</protein>
<dbReference type="InterPro" id="IPR036291">
    <property type="entry name" value="NAD(P)-bd_dom_sf"/>
</dbReference>
<dbReference type="CDD" id="cd05271">
    <property type="entry name" value="NDUFA9_like_SDR_a"/>
    <property type="match status" value="1"/>
</dbReference>
<gene>
    <name evidence="2" type="ORF">F0357_11820</name>
</gene>
<proteinExistence type="predicted"/>
<dbReference type="AlphaFoldDB" id="A0A6A7Y4M2"/>
<comment type="caution">
    <text evidence="2">The sequence shown here is derived from an EMBL/GenBank/DDBJ whole genome shotgun (WGS) entry which is preliminary data.</text>
</comment>
<organism evidence="2 3">
    <name type="scientific">Segnochrobactrum spirostomi</name>
    <dbReference type="NCBI Taxonomy" id="2608987"/>
    <lineage>
        <taxon>Bacteria</taxon>
        <taxon>Pseudomonadati</taxon>
        <taxon>Pseudomonadota</taxon>
        <taxon>Alphaproteobacteria</taxon>
        <taxon>Hyphomicrobiales</taxon>
        <taxon>Segnochrobactraceae</taxon>
        <taxon>Segnochrobactrum</taxon>
    </lineage>
</organism>
<dbReference type="Pfam" id="PF13460">
    <property type="entry name" value="NAD_binding_10"/>
    <property type="match status" value="1"/>
</dbReference>
<dbReference type="Proteomes" id="UP000332515">
    <property type="component" value="Unassembled WGS sequence"/>
</dbReference>
<name>A0A6A7Y4M2_9HYPH</name>
<dbReference type="Gene3D" id="3.40.50.720">
    <property type="entry name" value="NAD(P)-binding Rossmann-like Domain"/>
    <property type="match status" value="1"/>
</dbReference>
<dbReference type="InterPro" id="IPR051207">
    <property type="entry name" value="ComplexI_NDUFA9_subunit"/>
</dbReference>
<reference evidence="2 3" key="1">
    <citation type="submission" date="2019-09" db="EMBL/GenBank/DDBJ databases">
        <title>Segnochrobactrum spirostomi gen. nov., sp. nov., isolated from the ciliate Spirostomum cf. yagiui and description of a novel family, Segnochrobactraceae fam. nov. within the order Rhizobiales of the class Alphaproteobacteria.</title>
        <authorList>
            <person name="Akter S."/>
            <person name="Shazib S.U.A."/>
            <person name="Shin M.K."/>
        </authorList>
    </citation>
    <scope>NUCLEOTIDE SEQUENCE [LARGE SCALE GENOMIC DNA]</scope>
    <source>
        <strain evidence="2 3">Sp-1</strain>
    </source>
</reference>
<accession>A0A6A7Y4M2</accession>
<dbReference type="GO" id="GO:0044877">
    <property type="term" value="F:protein-containing complex binding"/>
    <property type="evidence" value="ECO:0007669"/>
    <property type="project" value="TreeGrafter"/>
</dbReference>